<evidence type="ECO:0000313" key="2">
    <source>
        <dbReference type="Proteomes" id="UP000094569"/>
    </source>
</evidence>
<keyword evidence="2" id="KW-1185">Reference proteome</keyword>
<reference evidence="1 2" key="1">
    <citation type="journal article" date="2016" name="BMC Genomics">
        <title>Comparative genomic and transcriptomic analyses of the Fuzhuan brick tea-fermentation fungus Aspergillus cristatus.</title>
        <authorList>
            <person name="Ge Y."/>
            <person name="Wang Y."/>
            <person name="Liu Y."/>
            <person name="Tan Y."/>
            <person name="Ren X."/>
            <person name="Zhang X."/>
            <person name="Hyde K.D."/>
            <person name="Liu Y."/>
            <person name="Liu Z."/>
        </authorList>
    </citation>
    <scope>NUCLEOTIDE SEQUENCE [LARGE SCALE GENOMIC DNA]</scope>
    <source>
        <strain evidence="1 2">GZAAS20.1005</strain>
    </source>
</reference>
<dbReference type="AlphaFoldDB" id="A0A1E3B9K2"/>
<evidence type="ECO:0000313" key="1">
    <source>
        <dbReference type="EMBL" id="ODM17558.1"/>
    </source>
</evidence>
<sequence>MSTQAYGYWKDARFALQPIFRSEDGKPLTVKFWWMPPATEYDCMPATDIPEFPANLDSAPRGGKLYNTETELKIVSGEEVTFYTDNPEKVPLPSWELLEMQWFMHRIAGLLGPKEPYREEECPSEIEHMGKVYRVDLTL</sequence>
<dbReference type="VEuPathDB" id="FungiDB:SI65_07233"/>
<dbReference type="EMBL" id="JXNT01000008">
    <property type="protein sequence ID" value="ODM17558.1"/>
    <property type="molecule type" value="Genomic_DNA"/>
</dbReference>
<comment type="caution">
    <text evidence="1">The sequence shown here is derived from an EMBL/GenBank/DDBJ whole genome shotgun (WGS) entry which is preliminary data.</text>
</comment>
<proteinExistence type="predicted"/>
<accession>A0A1E3B9K2</accession>
<organism evidence="1 2">
    <name type="scientific">Aspergillus cristatus</name>
    <name type="common">Chinese Fuzhuan brick tea-fermentation fungus</name>
    <name type="synonym">Eurotium cristatum</name>
    <dbReference type="NCBI Taxonomy" id="573508"/>
    <lineage>
        <taxon>Eukaryota</taxon>
        <taxon>Fungi</taxon>
        <taxon>Dikarya</taxon>
        <taxon>Ascomycota</taxon>
        <taxon>Pezizomycotina</taxon>
        <taxon>Eurotiomycetes</taxon>
        <taxon>Eurotiomycetidae</taxon>
        <taxon>Eurotiales</taxon>
        <taxon>Aspergillaceae</taxon>
        <taxon>Aspergillus</taxon>
        <taxon>Aspergillus subgen. Aspergillus</taxon>
    </lineage>
</organism>
<protein>
    <submittedName>
        <fullName evidence="1">Uncharacterized protein</fullName>
    </submittedName>
</protein>
<gene>
    <name evidence="1" type="ORF">SI65_07233</name>
</gene>
<dbReference type="OrthoDB" id="5416097at2759"/>
<dbReference type="Proteomes" id="UP000094569">
    <property type="component" value="Unassembled WGS sequence"/>
</dbReference>
<name>A0A1E3B9K2_ASPCR</name>